<evidence type="ECO:0008006" key="3">
    <source>
        <dbReference type="Google" id="ProtNLM"/>
    </source>
</evidence>
<feature type="signal peptide" evidence="1">
    <location>
        <begin position="1"/>
        <end position="23"/>
    </location>
</feature>
<dbReference type="KEGG" id="dvm:DvMF_0838"/>
<evidence type="ECO:0000313" key="2">
    <source>
        <dbReference type="EMBL" id="ACL07794.1"/>
    </source>
</evidence>
<protein>
    <recommendedName>
        <fullName evidence="3">Solute-binding protein family 3/N-terminal domain-containing protein</fullName>
    </recommendedName>
</protein>
<sequence length="250" mass="28135">MRFLMVLLFAALACACMVGASHAGQGDAAPRRLTFVAPWPKSEPEMQRLIRVYTEVFARLGMTFEVLDVPARRASERLENGLVDGDLSRVREYGTYFSNVVRVDEPHHTRLLVAYALRDDIRLEDWSSLARTGLRVECPRGNVSCSDNVTRYVPVERYSENDTVEQGVLRLRQHRVDVYINVQGRVEDFVSVGDDGVKDAPARVHPVGVMGTVTGHMWLHRKHAALAPAIAEILREMKRDGTFARLYGAE</sequence>
<dbReference type="eggNOG" id="COG0834">
    <property type="taxonomic scope" value="Bacteria"/>
</dbReference>
<keyword evidence="1" id="KW-0732">Signal</keyword>
<dbReference type="Gene3D" id="3.40.190.10">
    <property type="entry name" value="Periplasmic binding protein-like II"/>
    <property type="match status" value="2"/>
</dbReference>
<gene>
    <name evidence="2" type="ordered locus">DvMF_0838</name>
</gene>
<dbReference type="AlphaFoldDB" id="B8DL91"/>
<dbReference type="OrthoDB" id="368476at2"/>
<accession>B8DL91</accession>
<reference evidence="2" key="1">
    <citation type="submission" date="2008-10" db="EMBL/GenBank/DDBJ databases">
        <title>Complete sequence of Desulfovibrio vulgaris str. 'Miyazaki F'.</title>
        <authorList>
            <person name="Lucas S."/>
            <person name="Copeland A."/>
            <person name="Lapidus A."/>
            <person name="Glavina del Rio T."/>
            <person name="Dalin E."/>
            <person name="Tice H."/>
            <person name="Bruce D."/>
            <person name="Goodwin L."/>
            <person name="Pitluck S."/>
            <person name="Sims D."/>
            <person name="Brettin T."/>
            <person name="Detter J.C."/>
            <person name="Han C."/>
            <person name="Larimer F."/>
            <person name="Land M."/>
            <person name="Hauser L."/>
            <person name="Kyrpides N."/>
            <person name="Mikhailova N."/>
            <person name="Hazen T.C."/>
            <person name="Richardson P."/>
        </authorList>
    </citation>
    <scope>NUCLEOTIDE SEQUENCE</scope>
    <source>
        <strain evidence="2">Miyazaki F</strain>
    </source>
</reference>
<proteinExistence type="predicted"/>
<dbReference type="STRING" id="883.DvMF_0838"/>
<organism evidence="2">
    <name type="scientific">Nitratidesulfovibrio vulgaris (strain DSM 19637 / Miyazaki F)</name>
    <name type="common">Desulfovibrio vulgaris</name>
    <dbReference type="NCBI Taxonomy" id="883"/>
    <lineage>
        <taxon>Bacteria</taxon>
        <taxon>Pseudomonadati</taxon>
        <taxon>Thermodesulfobacteriota</taxon>
        <taxon>Desulfovibrionia</taxon>
        <taxon>Desulfovibrionales</taxon>
        <taxon>Desulfovibrionaceae</taxon>
        <taxon>Nitratidesulfovibrio</taxon>
    </lineage>
</organism>
<feature type="chain" id="PRO_5002870708" description="Solute-binding protein family 3/N-terminal domain-containing protein" evidence="1">
    <location>
        <begin position="24"/>
        <end position="250"/>
    </location>
</feature>
<evidence type="ECO:0000256" key="1">
    <source>
        <dbReference type="SAM" id="SignalP"/>
    </source>
</evidence>
<dbReference type="SUPFAM" id="SSF53850">
    <property type="entry name" value="Periplasmic binding protein-like II"/>
    <property type="match status" value="1"/>
</dbReference>
<dbReference type="HOGENOM" id="CLU_080965_1_0_7"/>
<dbReference type="EMBL" id="CP001197">
    <property type="protein sequence ID" value="ACL07794.1"/>
    <property type="molecule type" value="Genomic_DNA"/>
</dbReference>
<name>B8DL91_NITV9</name>
<dbReference type="PROSITE" id="PS51257">
    <property type="entry name" value="PROKAR_LIPOPROTEIN"/>
    <property type="match status" value="1"/>
</dbReference>